<organism evidence="1 2">
    <name type="scientific">Chryseobacterium oncorhynchi</name>
    <dbReference type="NCBI Taxonomy" id="741074"/>
    <lineage>
        <taxon>Bacteria</taxon>
        <taxon>Pseudomonadati</taxon>
        <taxon>Bacteroidota</taxon>
        <taxon>Flavobacteriia</taxon>
        <taxon>Flavobacteriales</taxon>
        <taxon>Weeksellaceae</taxon>
        <taxon>Chryseobacterium group</taxon>
        <taxon>Chryseobacterium</taxon>
    </lineage>
</organism>
<dbReference type="AlphaFoldDB" id="A0A316X308"/>
<gene>
    <name evidence="1" type="ORF">C1638_005670</name>
</gene>
<sequence length="153" mass="17599">MITEIEQETLDIDWFFTDGKYIGFMASGGGKLPNSVAESKEEHQVLVNYFRNLPEVSDVLVNLELDSLLIKTFGSGADERYLENYISMTKKGLYSYDKTVLSNFLDPHYHLVAIPKEPLKLENLPQDILDIISKTRFLNHIENFLEINILEIN</sequence>
<evidence type="ECO:0000313" key="1">
    <source>
        <dbReference type="EMBL" id="PWN68085.1"/>
    </source>
</evidence>
<keyword evidence="2" id="KW-1185">Reference proteome</keyword>
<proteinExistence type="predicted"/>
<dbReference type="OrthoDB" id="666171at2"/>
<protein>
    <submittedName>
        <fullName evidence="1">Uncharacterized protein</fullName>
    </submittedName>
</protein>
<dbReference type="Proteomes" id="UP000236182">
    <property type="component" value="Unassembled WGS sequence"/>
</dbReference>
<evidence type="ECO:0000313" key="2">
    <source>
        <dbReference type="Proteomes" id="UP000236182"/>
    </source>
</evidence>
<name>A0A316X308_9FLAO</name>
<comment type="caution">
    <text evidence="1">The sequence shown here is derived from an EMBL/GenBank/DDBJ whole genome shotgun (WGS) entry which is preliminary data.</text>
</comment>
<dbReference type="EMBL" id="PPEI02000001">
    <property type="protein sequence ID" value="PWN68085.1"/>
    <property type="molecule type" value="Genomic_DNA"/>
</dbReference>
<reference evidence="1" key="1">
    <citation type="submission" date="2018-04" db="EMBL/GenBank/DDBJ databases">
        <title>Draft Genome Sequences of Chryseobacterium lactis NCTC11390T isolated from milk, Chryseobacterium oncorhynchi 701B-08T from rainbow trout, and Chryseobacterium viscerum 687B-08T from diseased fish.</title>
        <authorList>
            <person name="Jeong J.-J."/>
            <person name="Lee Y.J."/>
            <person name="Pathiraja D."/>
            <person name="Park B."/>
            <person name="Choi I.-G."/>
            <person name="Kim K.D."/>
        </authorList>
    </citation>
    <scope>NUCLEOTIDE SEQUENCE [LARGE SCALE GENOMIC DNA]</scope>
    <source>
        <strain evidence="1">701B-08</strain>
    </source>
</reference>
<accession>A0A316X308</accession>